<organism evidence="2 3">
    <name type="scientific">Legionella busanensis</name>
    <dbReference type="NCBI Taxonomy" id="190655"/>
    <lineage>
        <taxon>Bacteria</taxon>
        <taxon>Pseudomonadati</taxon>
        <taxon>Pseudomonadota</taxon>
        <taxon>Gammaproteobacteria</taxon>
        <taxon>Legionellales</taxon>
        <taxon>Legionellaceae</taxon>
        <taxon>Legionella</taxon>
    </lineage>
</organism>
<dbReference type="SUPFAM" id="SSF47336">
    <property type="entry name" value="ACP-like"/>
    <property type="match status" value="1"/>
</dbReference>
<dbReference type="Pfam" id="PF00550">
    <property type="entry name" value="PP-binding"/>
    <property type="match status" value="1"/>
</dbReference>
<reference evidence="2 3" key="1">
    <citation type="submission" date="2018-06" db="EMBL/GenBank/DDBJ databases">
        <authorList>
            <consortium name="Pathogen Informatics"/>
            <person name="Doyle S."/>
        </authorList>
    </citation>
    <scope>NUCLEOTIDE SEQUENCE [LARGE SCALE GENOMIC DNA]</scope>
    <source>
        <strain evidence="2 3">NCTC13316</strain>
    </source>
</reference>
<keyword evidence="3" id="KW-1185">Reference proteome</keyword>
<name>A0A378JRL2_9GAMM</name>
<dbReference type="InterPro" id="IPR009081">
    <property type="entry name" value="PP-bd_ACP"/>
</dbReference>
<gene>
    <name evidence="2" type="ORF">NCTC13316_00860</name>
</gene>
<evidence type="ECO:0000313" key="2">
    <source>
        <dbReference type="EMBL" id="STX50772.1"/>
    </source>
</evidence>
<sequence length="88" mass="9937">MNHNIDKVEASIISVLNKIPEVSNIEIKGDTSLLDLNLDSLNAMLFISDLEKELHIPLSINLEPNTILMYPTVKELATYIHHAWSNVQ</sequence>
<accession>A0A378JRL2</accession>
<feature type="domain" description="Carrier" evidence="1">
    <location>
        <begin position="3"/>
        <end position="84"/>
    </location>
</feature>
<proteinExistence type="predicted"/>
<evidence type="ECO:0000259" key="1">
    <source>
        <dbReference type="PROSITE" id="PS50075"/>
    </source>
</evidence>
<dbReference type="Proteomes" id="UP000254794">
    <property type="component" value="Unassembled WGS sequence"/>
</dbReference>
<protein>
    <submittedName>
        <fullName evidence="2">Phosphopantetheine attachment site</fullName>
    </submittedName>
</protein>
<dbReference type="RefSeq" id="WP_115330458.1">
    <property type="nucleotide sequence ID" value="NZ_CAAAHP010000007.1"/>
</dbReference>
<evidence type="ECO:0000313" key="3">
    <source>
        <dbReference type="Proteomes" id="UP000254794"/>
    </source>
</evidence>
<dbReference type="AlphaFoldDB" id="A0A378JRL2"/>
<dbReference type="InterPro" id="IPR036736">
    <property type="entry name" value="ACP-like_sf"/>
</dbReference>
<dbReference type="PROSITE" id="PS50075">
    <property type="entry name" value="CARRIER"/>
    <property type="match status" value="1"/>
</dbReference>
<dbReference type="Gene3D" id="1.10.1200.10">
    <property type="entry name" value="ACP-like"/>
    <property type="match status" value="1"/>
</dbReference>
<dbReference type="EMBL" id="UGOD01000001">
    <property type="protein sequence ID" value="STX50772.1"/>
    <property type="molecule type" value="Genomic_DNA"/>
</dbReference>